<reference evidence="2 3" key="1">
    <citation type="submission" date="2017-03" db="EMBL/GenBank/DDBJ databases">
        <authorList>
            <person name="Afonso C.L."/>
            <person name="Miller P.J."/>
            <person name="Scott M.A."/>
            <person name="Spackman E."/>
            <person name="Goraichik I."/>
            <person name="Dimitrov K.M."/>
            <person name="Suarez D.L."/>
            <person name="Swayne D.E."/>
        </authorList>
    </citation>
    <scope>NUCLEOTIDE SEQUENCE [LARGE SCALE GENOMIC DNA]</scope>
    <source>
        <strain evidence="2 3">CECT 7751</strain>
    </source>
</reference>
<proteinExistence type="predicted"/>
<dbReference type="Gene3D" id="1.10.287.470">
    <property type="entry name" value="Helix hairpin bin"/>
    <property type="match status" value="1"/>
</dbReference>
<feature type="coiled-coil region" evidence="1">
    <location>
        <begin position="199"/>
        <end position="233"/>
    </location>
</feature>
<dbReference type="RefSeq" id="WP_085886419.1">
    <property type="nucleotide sequence ID" value="NZ_FWFN01000001.1"/>
</dbReference>
<dbReference type="PANTHER" id="PTHR30469:SF38">
    <property type="entry name" value="HLYD FAMILY SECRETION PROTEIN"/>
    <property type="match status" value="1"/>
</dbReference>
<dbReference type="EMBL" id="FWFN01000001">
    <property type="protein sequence ID" value="SLN17123.1"/>
    <property type="molecule type" value="Genomic_DNA"/>
</dbReference>
<dbReference type="GO" id="GO:1990281">
    <property type="term" value="C:efflux pump complex"/>
    <property type="evidence" value="ECO:0007669"/>
    <property type="project" value="TreeGrafter"/>
</dbReference>
<keyword evidence="3" id="KW-1185">Reference proteome</keyword>
<protein>
    <submittedName>
        <fullName evidence="2">Multidrug export protein AcrE</fullName>
    </submittedName>
</protein>
<feature type="coiled-coil region" evidence="1">
    <location>
        <begin position="119"/>
        <end position="153"/>
    </location>
</feature>
<sequence>MRFLSRSLLGLFLLSLTLGLLTYAGSLVYDAVQVRMAREPFMPRGREREFAVNVVEARAGTVAPVLTVFGEVESRRTLEIRAAVGGEVVELSDDFVEGGQVSAGQVLLRLDPAQAETARDRAEADLADARAEQRDATRALEIARDTLVAAEDQAALRQRALERQQTLIERGVGSAAAEEDAELAASAARQSVLSARNALAVAEARVDSAATALRRAELDRDEAERDLTDTVIRAGFDGKLSGVDLVEGRRVSASEALAQLIDPDALNVAFRVSTPQYVRLLDDAGRLPPLPVEAALEVFGTTLSAEGEIRRDSAAVGEGQTGRMLLAELGPAPGLKPGDFVTVRVQERPLEDLIRLPATALSADGLVLAINDDSRLEEWPAELVRRQGDDILVRAPALEGRLIVAERTPLLGQGILVRPLGGPEAATDAGAEGAAGPAEAAQMIPLTPERRAELVAMVEGNDRLPQKVRARLLAQLDQPQVPAQVIERLEQRRGG</sequence>
<evidence type="ECO:0000313" key="3">
    <source>
        <dbReference type="Proteomes" id="UP000193963"/>
    </source>
</evidence>
<name>A0A1X6YC92_9RHOB</name>
<dbReference type="Proteomes" id="UP000193963">
    <property type="component" value="Unassembled WGS sequence"/>
</dbReference>
<dbReference type="AlphaFoldDB" id="A0A1X6YC92"/>
<accession>A0A1X6YC92</accession>
<dbReference type="Gene3D" id="2.40.30.170">
    <property type="match status" value="1"/>
</dbReference>
<dbReference type="PANTHER" id="PTHR30469">
    <property type="entry name" value="MULTIDRUG RESISTANCE PROTEIN MDTA"/>
    <property type="match status" value="1"/>
</dbReference>
<gene>
    <name evidence="2" type="primary">acrE</name>
    <name evidence="2" type="ORF">PSM7751_00524</name>
</gene>
<evidence type="ECO:0000313" key="2">
    <source>
        <dbReference type="EMBL" id="SLN17123.1"/>
    </source>
</evidence>
<evidence type="ECO:0000256" key="1">
    <source>
        <dbReference type="SAM" id="Coils"/>
    </source>
</evidence>
<dbReference type="SUPFAM" id="SSF111369">
    <property type="entry name" value="HlyD-like secretion proteins"/>
    <property type="match status" value="2"/>
</dbReference>
<dbReference type="GO" id="GO:0015562">
    <property type="term" value="F:efflux transmembrane transporter activity"/>
    <property type="evidence" value="ECO:0007669"/>
    <property type="project" value="TreeGrafter"/>
</dbReference>
<dbReference type="OrthoDB" id="7626141at2"/>
<keyword evidence="1" id="KW-0175">Coiled coil</keyword>
<organism evidence="2 3">
    <name type="scientific">Pseudooceanicola marinus</name>
    <dbReference type="NCBI Taxonomy" id="396013"/>
    <lineage>
        <taxon>Bacteria</taxon>
        <taxon>Pseudomonadati</taxon>
        <taxon>Pseudomonadota</taxon>
        <taxon>Alphaproteobacteria</taxon>
        <taxon>Rhodobacterales</taxon>
        <taxon>Paracoccaceae</taxon>
        <taxon>Pseudooceanicola</taxon>
    </lineage>
</organism>
<dbReference type="Gene3D" id="2.40.50.100">
    <property type="match status" value="1"/>
</dbReference>